<gene>
    <name evidence="2" type="ORF">F9278_45465</name>
</gene>
<evidence type="ECO:0008006" key="4">
    <source>
        <dbReference type="Google" id="ProtNLM"/>
    </source>
</evidence>
<organism evidence="2 3">
    <name type="scientific">Streptomyces phaeolivaceus</name>
    <dbReference type="NCBI Taxonomy" id="2653200"/>
    <lineage>
        <taxon>Bacteria</taxon>
        <taxon>Bacillati</taxon>
        <taxon>Actinomycetota</taxon>
        <taxon>Actinomycetes</taxon>
        <taxon>Kitasatosporales</taxon>
        <taxon>Streptomycetaceae</taxon>
        <taxon>Streptomyces</taxon>
    </lineage>
</organism>
<accession>A0A5P8KGD4</accession>
<dbReference type="KEGG" id="sphv:F9278_45465"/>
<feature type="transmembrane region" description="Helical" evidence="1">
    <location>
        <begin position="36"/>
        <end position="55"/>
    </location>
</feature>
<feature type="transmembrane region" description="Helical" evidence="1">
    <location>
        <begin position="163"/>
        <end position="183"/>
    </location>
</feature>
<keyword evidence="1" id="KW-0812">Transmembrane</keyword>
<protein>
    <recommendedName>
        <fullName evidence="4">PE-PGRS family protein</fullName>
    </recommendedName>
</protein>
<dbReference type="EMBL" id="CP045096">
    <property type="protein sequence ID" value="QFR02202.1"/>
    <property type="molecule type" value="Genomic_DNA"/>
</dbReference>
<keyword evidence="1" id="KW-0472">Membrane</keyword>
<feature type="transmembrane region" description="Helical" evidence="1">
    <location>
        <begin position="12"/>
        <end position="30"/>
    </location>
</feature>
<evidence type="ECO:0000256" key="1">
    <source>
        <dbReference type="SAM" id="Phobius"/>
    </source>
</evidence>
<reference evidence="2 3" key="1">
    <citation type="submission" date="2019-10" db="EMBL/GenBank/DDBJ databases">
        <title>Streptomyces sp. strain GY16 isolated from leaves of Broussonetia papyrifera.</title>
        <authorList>
            <person name="Mo P."/>
        </authorList>
    </citation>
    <scope>NUCLEOTIDE SEQUENCE [LARGE SCALE GENOMIC DNA]</scope>
    <source>
        <strain evidence="2 3">GY16</strain>
    </source>
</reference>
<evidence type="ECO:0000313" key="2">
    <source>
        <dbReference type="EMBL" id="QFR02202.1"/>
    </source>
</evidence>
<sequence length="249" mass="25798">MTAGRCSRTLRAAVFAAVCVLLTSLGHVMMSGTAVPWWALVAGALVTGGAAWRLGGRERGPLLVGSATVAAQAVLHTSFSLAQAIAQPDSVGGGTLVQRWTDHLPGAAHTGPGTAPDPMATSMDSLGHMGHMNHMGHADHVGVAHALRDGISGSPGIPEMSSVGMLAVHLLAALACGLWLACGERAAFRILRALAGWLTAPLHLILRVFAPPSHPQLRVRRDRSDRAPHRFLLAYAITSRGPPVGTAVA</sequence>
<proteinExistence type="predicted"/>
<name>A0A5P8KGD4_9ACTN</name>
<dbReference type="AlphaFoldDB" id="A0A5P8KGD4"/>
<dbReference type="Proteomes" id="UP000327294">
    <property type="component" value="Chromosome"/>
</dbReference>
<evidence type="ECO:0000313" key="3">
    <source>
        <dbReference type="Proteomes" id="UP000327294"/>
    </source>
</evidence>
<keyword evidence="3" id="KW-1185">Reference proteome</keyword>
<feature type="transmembrane region" description="Helical" evidence="1">
    <location>
        <begin position="62"/>
        <end position="86"/>
    </location>
</feature>
<keyword evidence="1" id="KW-1133">Transmembrane helix</keyword>